<dbReference type="AlphaFoldDB" id="A0A7X6DTJ2"/>
<evidence type="ECO:0000313" key="2">
    <source>
        <dbReference type="EMBL" id="NKE72904.1"/>
    </source>
</evidence>
<dbReference type="EMBL" id="VTOW01000004">
    <property type="protein sequence ID" value="NKE72904.1"/>
    <property type="molecule type" value="Genomic_DNA"/>
</dbReference>
<dbReference type="RefSeq" id="WP_168062840.1">
    <property type="nucleotide sequence ID" value="NZ_VTOW01000004.1"/>
</dbReference>
<feature type="chain" id="PRO_5031033719" description="Lipoprotein" evidence="1">
    <location>
        <begin position="20"/>
        <end position="180"/>
    </location>
</feature>
<reference evidence="2 3" key="1">
    <citation type="journal article" date="2020" name="Nature">
        <title>Bacterial chemolithoautotrophy via manganese oxidation.</title>
        <authorList>
            <person name="Yu H."/>
            <person name="Leadbetter J.R."/>
        </authorList>
    </citation>
    <scope>NUCLEOTIDE SEQUENCE [LARGE SCALE GENOMIC DNA]</scope>
    <source>
        <strain evidence="2 3">Mn-1</strain>
    </source>
</reference>
<accession>A0A7X6DTJ2</accession>
<evidence type="ECO:0000256" key="1">
    <source>
        <dbReference type="SAM" id="SignalP"/>
    </source>
</evidence>
<sequence length="180" mass="19353">MRLPLLPLLLLPALFLANCATVMQVPPTSGTGSTAQRVISTGLDRNLILDPSLVQGKKVSLEVEMLGTAPLSAAILSYARSVLKEAVEALDGEVVPRGDLSVVAKINAAGIGSTSRTFSIRTGTHLSIPFWYSESLTGESHVTLIYRNAEGRALRSAVNQAEVPHQDIYLFYFFGLPETE</sequence>
<name>A0A7X6DTJ2_9BACT</name>
<feature type="signal peptide" evidence="1">
    <location>
        <begin position="1"/>
        <end position="19"/>
    </location>
</feature>
<keyword evidence="3" id="KW-1185">Reference proteome</keyword>
<proteinExistence type="predicted"/>
<evidence type="ECO:0000313" key="3">
    <source>
        <dbReference type="Proteomes" id="UP000534783"/>
    </source>
</evidence>
<comment type="caution">
    <text evidence="2">The sequence shown here is derived from an EMBL/GenBank/DDBJ whole genome shotgun (WGS) entry which is preliminary data.</text>
</comment>
<dbReference type="Proteomes" id="UP000534783">
    <property type="component" value="Unassembled WGS sequence"/>
</dbReference>
<organism evidence="2 3">
    <name type="scientific">Candidatus Manganitrophus noduliformans</name>
    <dbReference type="NCBI Taxonomy" id="2606439"/>
    <lineage>
        <taxon>Bacteria</taxon>
        <taxon>Pseudomonadati</taxon>
        <taxon>Nitrospirota</taxon>
        <taxon>Nitrospiria</taxon>
        <taxon>Candidatus Troglogloeales</taxon>
        <taxon>Candidatus Manganitrophaceae</taxon>
        <taxon>Candidatus Manganitrophus</taxon>
    </lineage>
</organism>
<keyword evidence="1" id="KW-0732">Signal</keyword>
<evidence type="ECO:0008006" key="4">
    <source>
        <dbReference type="Google" id="ProtNLM"/>
    </source>
</evidence>
<protein>
    <recommendedName>
        <fullName evidence="4">Lipoprotein</fullName>
    </recommendedName>
</protein>
<gene>
    <name evidence="2" type="ORF">MNODULE_19305</name>
</gene>